<dbReference type="Proteomes" id="UP000628775">
    <property type="component" value="Unassembled WGS sequence"/>
</dbReference>
<name>A0A8J2YLP2_9BACL</name>
<keyword evidence="3" id="KW-1185">Reference proteome</keyword>
<gene>
    <name evidence="2" type="ORF">GCM10011391_32730</name>
</gene>
<protein>
    <submittedName>
        <fullName evidence="2">Uncharacterized protein</fullName>
    </submittedName>
</protein>
<dbReference type="AlphaFoldDB" id="A0A8J2YLP2"/>
<accession>A0A8J2YLP2</accession>
<evidence type="ECO:0000313" key="3">
    <source>
        <dbReference type="Proteomes" id="UP000628775"/>
    </source>
</evidence>
<feature type="coiled-coil region" evidence="1">
    <location>
        <begin position="48"/>
        <end position="150"/>
    </location>
</feature>
<evidence type="ECO:0000256" key="1">
    <source>
        <dbReference type="SAM" id="Coils"/>
    </source>
</evidence>
<evidence type="ECO:0000313" key="2">
    <source>
        <dbReference type="EMBL" id="GGE51401.1"/>
    </source>
</evidence>
<comment type="caution">
    <text evidence="2">The sequence shown here is derived from an EMBL/GenBank/DDBJ whole genome shotgun (WGS) entry which is preliminary data.</text>
</comment>
<keyword evidence="1" id="KW-0175">Coiled coil</keyword>
<organism evidence="2 3">
    <name type="scientific">Pullulanibacillus camelliae</name>
    <dbReference type="NCBI Taxonomy" id="1707096"/>
    <lineage>
        <taxon>Bacteria</taxon>
        <taxon>Bacillati</taxon>
        <taxon>Bacillota</taxon>
        <taxon>Bacilli</taxon>
        <taxon>Bacillales</taxon>
        <taxon>Sporolactobacillaceae</taxon>
        <taxon>Pullulanibacillus</taxon>
    </lineage>
</organism>
<dbReference type="RefSeq" id="WP_188696785.1">
    <property type="nucleotide sequence ID" value="NZ_BMIR01000019.1"/>
</dbReference>
<reference evidence="2" key="2">
    <citation type="submission" date="2020-09" db="EMBL/GenBank/DDBJ databases">
        <authorList>
            <person name="Sun Q."/>
            <person name="Zhou Y."/>
        </authorList>
    </citation>
    <scope>NUCLEOTIDE SEQUENCE</scope>
    <source>
        <strain evidence="2">CGMCC 1.15371</strain>
    </source>
</reference>
<sequence>MEERKQGLSVARIIDREKYYKNKALELEKELIFTKDHVTSLEQQIAVFTEQQEQQDEREEAINQLKQKYDDLEQRYEKDIQAHQQLEQELQSEIDRLNKQHKRSYEYELSDYNQKIQSYEKLLAEVQNDLNEKEKEIDIYKRRLSVMDKRLKSQGETRLNEEPVLEADSQTEHEAQRVLSFMDYALIVHEKRCMIRGELIIENVGQKGLGVPYICFRFTPGDAATIKGKIMSWESPESESIDQEKWQWAFLDTEWAEEAKERGEIWIYPTQAIKLNAGNNLIISDLQIPIETKYYQQIGVEVFVYFPEENYRSKAVNQILINF</sequence>
<dbReference type="EMBL" id="BMIR01000019">
    <property type="protein sequence ID" value="GGE51401.1"/>
    <property type="molecule type" value="Genomic_DNA"/>
</dbReference>
<reference evidence="2" key="1">
    <citation type="journal article" date="2014" name="Int. J. Syst. Evol. Microbiol.">
        <title>Complete genome sequence of Corynebacterium casei LMG S-19264T (=DSM 44701T), isolated from a smear-ripened cheese.</title>
        <authorList>
            <consortium name="US DOE Joint Genome Institute (JGI-PGF)"/>
            <person name="Walter F."/>
            <person name="Albersmeier A."/>
            <person name="Kalinowski J."/>
            <person name="Ruckert C."/>
        </authorList>
    </citation>
    <scope>NUCLEOTIDE SEQUENCE</scope>
    <source>
        <strain evidence="2">CGMCC 1.15371</strain>
    </source>
</reference>
<proteinExistence type="predicted"/>